<sequence>MEGLELKKQGE</sequence>
<proteinExistence type="predicted"/>
<name>T0JS65_COLGC</name>
<dbReference type="HOGENOM" id="CLU_3437666_0_0_1"/>
<comment type="caution">
    <text evidence="1">The sequence shown here is derived from an EMBL/GenBank/DDBJ whole genome shotgun (WGS) entry which is preliminary data.</text>
</comment>
<organism evidence="1 2">
    <name type="scientific">Colletotrichum gloeosporioides (strain Cg-14)</name>
    <name type="common">Anthracnose fungus</name>
    <name type="synonym">Glomerella cingulata</name>
    <dbReference type="NCBI Taxonomy" id="1237896"/>
    <lineage>
        <taxon>Eukaryota</taxon>
        <taxon>Fungi</taxon>
        <taxon>Dikarya</taxon>
        <taxon>Ascomycota</taxon>
        <taxon>Pezizomycotina</taxon>
        <taxon>Sordariomycetes</taxon>
        <taxon>Hypocreomycetidae</taxon>
        <taxon>Glomerellales</taxon>
        <taxon>Glomerellaceae</taxon>
        <taxon>Colletotrichum</taxon>
        <taxon>Colletotrichum gloeosporioides species complex</taxon>
    </lineage>
</organism>
<dbReference type="EMBL" id="AMYD01004315">
    <property type="protein sequence ID" value="EQB43358.1"/>
    <property type="molecule type" value="Genomic_DNA"/>
</dbReference>
<accession>T0JS65</accession>
<gene>
    <name evidence="1" type="ORF">CGLO_17993</name>
</gene>
<reference evidence="2" key="1">
    <citation type="journal article" date="2013" name="Mol. Plant Microbe Interact.">
        <title>Global aspects of pacC regulation of pathogenicity genes in Colletotrichum gloeosporioides as revealed by transcriptome analysis.</title>
        <authorList>
            <person name="Alkan N."/>
            <person name="Meng X."/>
            <person name="Friedlander G."/>
            <person name="Reuveni E."/>
            <person name="Sukno S."/>
            <person name="Sherman A."/>
            <person name="Thon M."/>
            <person name="Fluhr R."/>
            <person name="Prusky D."/>
        </authorList>
    </citation>
    <scope>NUCLEOTIDE SEQUENCE [LARGE SCALE GENOMIC DNA]</scope>
    <source>
        <strain evidence="2">Cg-14</strain>
    </source>
</reference>
<evidence type="ECO:0000313" key="1">
    <source>
        <dbReference type="EMBL" id="EQB43358.1"/>
    </source>
</evidence>
<protein>
    <submittedName>
        <fullName evidence="1">Uncharacterized protein</fullName>
    </submittedName>
</protein>
<evidence type="ECO:0000313" key="2">
    <source>
        <dbReference type="Proteomes" id="UP000015530"/>
    </source>
</evidence>
<dbReference type="Proteomes" id="UP000015530">
    <property type="component" value="Unassembled WGS sequence"/>
</dbReference>